<reference evidence="2 3" key="1">
    <citation type="submission" date="2015-01" db="EMBL/GenBank/DDBJ databases">
        <title>The Genome Sequence of Ochroconis gallopava CBS43764.</title>
        <authorList>
            <consortium name="The Broad Institute Genomics Platform"/>
            <person name="Cuomo C."/>
            <person name="de Hoog S."/>
            <person name="Gorbushina A."/>
            <person name="Stielow B."/>
            <person name="Teixiera M."/>
            <person name="Abouelleil A."/>
            <person name="Chapman S.B."/>
            <person name="Priest M."/>
            <person name="Young S.K."/>
            <person name="Wortman J."/>
            <person name="Nusbaum C."/>
            <person name="Birren B."/>
        </authorList>
    </citation>
    <scope>NUCLEOTIDE SEQUENCE [LARGE SCALE GENOMIC DNA]</scope>
    <source>
        <strain evidence="2 3">CBS 43764</strain>
    </source>
</reference>
<evidence type="ECO:0000313" key="3">
    <source>
        <dbReference type="Proteomes" id="UP000053259"/>
    </source>
</evidence>
<proteinExistence type="inferred from homology"/>
<dbReference type="VEuPathDB" id="FungiDB:PV09_00587"/>
<dbReference type="GeneID" id="27308560"/>
<dbReference type="InterPro" id="IPR029069">
    <property type="entry name" value="HotDog_dom_sf"/>
</dbReference>
<protein>
    <recommendedName>
        <fullName evidence="4">Thioesterase</fullName>
    </recommendedName>
</protein>
<accession>A0A0D1Y0N5</accession>
<dbReference type="InParanoid" id="A0A0D1Y0N5"/>
<name>A0A0D1Y0N5_9PEZI</name>
<dbReference type="AlphaFoldDB" id="A0A0D1Y0N5"/>
<evidence type="ECO:0000256" key="1">
    <source>
        <dbReference type="ARBA" id="ARBA00038476"/>
    </source>
</evidence>
<dbReference type="PANTHER" id="PTHR12475">
    <property type="match status" value="1"/>
</dbReference>
<sequence length="295" mass="33936">MAKQQLSRLLPRALLNMDLSTFVLPTYHNLFRTVVLLLALANVKNLLGVWHYRVFRPFIVRLTRRPKRAVDPNCLFLPSIQRSHAPLLETDFNLHKSNSTYLTDIDITRANYAVLILGDHVATSPFSKKPKLILGGIQIIWRKEIPPYKEYEMWIRLLTWSDKWFYAVTHFVEKGKFKPALYLQDMTMTPEATKKMIDESAEKAKTLKETYAKSIYASAISRVVIKQGRQTVKPADMLAQAGLLPTDAAELAKVEERRLKYLKLVEDGGAWDGLHATFFDCTDVALGRYTDLFFR</sequence>
<organism evidence="2 3">
    <name type="scientific">Verruconis gallopava</name>
    <dbReference type="NCBI Taxonomy" id="253628"/>
    <lineage>
        <taxon>Eukaryota</taxon>
        <taxon>Fungi</taxon>
        <taxon>Dikarya</taxon>
        <taxon>Ascomycota</taxon>
        <taxon>Pezizomycotina</taxon>
        <taxon>Dothideomycetes</taxon>
        <taxon>Pleosporomycetidae</taxon>
        <taxon>Venturiales</taxon>
        <taxon>Sympoventuriaceae</taxon>
        <taxon>Verruconis</taxon>
    </lineage>
</organism>
<dbReference type="HOGENOM" id="CLU_040660_1_0_1"/>
<dbReference type="EMBL" id="KN847530">
    <property type="protein sequence ID" value="KIW08631.1"/>
    <property type="molecule type" value="Genomic_DNA"/>
</dbReference>
<dbReference type="PANTHER" id="PTHR12475:SF4">
    <property type="entry name" value="PROTEIN THEM6"/>
    <property type="match status" value="1"/>
</dbReference>
<evidence type="ECO:0008006" key="4">
    <source>
        <dbReference type="Google" id="ProtNLM"/>
    </source>
</evidence>
<dbReference type="FunCoup" id="A0A0D1Y0N5">
    <property type="interactions" value="28"/>
</dbReference>
<dbReference type="OrthoDB" id="265761at2759"/>
<dbReference type="InterPro" id="IPR051490">
    <property type="entry name" value="THEM6_lcsJ_thioesterase"/>
</dbReference>
<comment type="similarity">
    <text evidence="1">Belongs to the lcsJ thioesterase family.</text>
</comment>
<gene>
    <name evidence="2" type="ORF">PV09_00587</name>
</gene>
<evidence type="ECO:0000313" key="2">
    <source>
        <dbReference type="EMBL" id="KIW08631.1"/>
    </source>
</evidence>
<dbReference type="RefSeq" id="XP_016218500.1">
    <property type="nucleotide sequence ID" value="XM_016353347.1"/>
</dbReference>
<keyword evidence="3" id="KW-1185">Reference proteome</keyword>
<dbReference type="Proteomes" id="UP000053259">
    <property type="component" value="Unassembled WGS sequence"/>
</dbReference>
<dbReference type="SUPFAM" id="SSF54637">
    <property type="entry name" value="Thioesterase/thiol ester dehydrase-isomerase"/>
    <property type="match status" value="1"/>
</dbReference>